<evidence type="ECO:0000256" key="6">
    <source>
        <dbReference type="SAM" id="MobiDB-lite"/>
    </source>
</evidence>
<evidence type="ECO:0000256" key="2">
    <source>
        <dbReference type="ARBA" id="ARBA00022980"/>
    </source>
</evidence>
<dbReference type="PROSITE" id="PS00475">
    <property type="entry name" value="RIBOSOMAL_L15"/>
    <property type="match status" value="1"/>
</dbReference>
<dbReference type="GO" id="GO:0006412">
    <property type="term" value="P:translation"/>
    <property type="evidence" value="ECO:0007669"/>
    <property type="project" value="UniProtKB-UniRule"/>
</dbReference>
<dbReference type="GO" id="GO:0022625">
    <property type="term" value="C:cytosolic large ribosomal subunit"/>
    <property type="evidence" value="ECO:0007669"/>
    <property type="project" value="TreeGrafter"/>
</dbReference>
<evidence type="ECO:0000313" key="9">
    <source>
        <dbReference type="EMBL" id="VFK61303.1"/>
    </source>
</evidence>
<dbReference type="InterPro" id="IPR005749">
    <property type="entry name" value="Ribosomal_uL15_bac-type"/>
</dbReference>
<dbReference type="GO" id="GO:0003735">
    <property type="term" value="F:structural constituent of ribosome"/>
    <property type="evidence" value="ECO:0007669"/>
    <property type="project" value="InterPro"/>
</dbReference>
<comment type="function">
    <text evidence="4">Binds to the 23S rRNA.</text>
</comment>
<keyword evidence="3 4" id="KW-0687">Ribonucleoprotein</keyword>
<comment type="subunit">
    <text evidence="4">Part of the 50S ribosomal subunit.</text>
</comment>
<feature type="compositionally biased region" description="Polar residues" evidence="6">
    <location>
        <begin position="1"/>
        <end position="10"/>
    </location>
</feature>
<dbReference type="NCBIfam" id="TIGR01071">
    <property type="entry name" value="rplO_bact"/>
    <property type="match status" value="1"/>
</dbReference>
<dbReference type="HAMAP" id="MF_01341">
    <property type="entry name" value="Ribosomal_uL15"/>
    <property type="match status" value="1"/>
</dbReference>
<evidence type="ECO:0000256" key="4">
    <source>
        <dbReference type="HAMAP-Rule" id="MF_01341"/>
    </source>
</evidence>
<evidence type="ECO:0000313" key="8">
    <source>
        <dbReference type="EMBL" id="VFK55358.1"/>
    </source>
</evidence>
<dbReference type="EMBL" id="CAADFV010000064">
    <property type="protein sequence ID" value="VFK61303.1"/>
    <property type="molecule type" value="Genomic_DNA"/>
</dbReference>
<keyword evidence="4" id="KW-0699">rRNA-binding</keyword>
<dbReference type="InterPro" id="IPR036227">
    <property type="entry name" value="Ribosomal_uL15/eL18_sf"/>
</dbReference>
<dbReference type="Pfam" id="PF00828">
    <property type="entry name" value="Ribosomal_L27A"/>
    <property type="match status" value="1"/>
</dbReference>
<sequence>MRLNDLQPNQGARCSRRRVGRGSGSGLGKTCGRGHKGQRSRSGCGVVSGFEGGQMPLQRRLPKYGFSSRKKYLSDEIRLSDLEKLSVDKIDLAVLRSVKLVRRRAQRVKIILKGSVSRPFTIRGLVLSQGAYAAIKAVGGHIEK</sequence>
<feature type="compositionally biased region" description="Gly residues" evidence="6">
    <location>
        <begin position="21"/>
        <end position="31"/>
    </location>
</feature>
<evidence type="ECO:0000259" key="7">
    <source>
        <dbReference type="Pfam" id="PF00828"/>
    </source>
</evidence>
<keyword evidence="2 4" id="KW-0689">Ribosomal protein</keyword>
<dbReference type="InterPro" id="IPR021131">
    <property type="entry name" value="Ribosomal_uL15/eL18"/>
</dbReference>
<evidence type="ECO:0000256" key="5">
    <source>
        <dbReference type="RuleBase" id="RU003888"/>
    </source>
</evidence>
<dbReference type="InterPro" id="IPR030878">
    <property type="entry name" value="Ribosomal_uL15"/>
</dbReference>
<proteinExistence type="inferred from homology"/>
<keyword evidence="4" id="KW-0694">RNA-binding</keyword>
<organism evidence="9">
    <name type="scientific">Candidatus Kentrum sp. TUN</name>
    <dbReference type="NCBI Taxonomy" id="2126343"/>
    <lineage>
        <taxon>Bacteria</taxon>
        <taxon>Pseudomonadati</taxon>
        <taxon>Pseudomonadota</taxon>
        <taxon>Gammaproteobacteria</taxon>
        <taxon>Candidatus Kentrum</taxon>
    </lineage>
</organism>
<evidence type="ECO:0000256" key="1">
    <source>
        <dbReference type="ARBA" id="ARBA00007320"/>
    </source>
</evidence>
<name>A0A451A5M4_9GAMM</name>
<dbReference type="Gene3D" id="3.100.10.10">
    <property type="match status" value="1"/>
</dbReference>
<dbReference type="GO" id="GO:0019843">
    <property type="term" value="F:rRNA binding"/>
    <property type="evidence" value="ECO:0007669"/>
    <property type="project" value="UniProtKB-UniRule"/>
</dbReference>
<dbReference type="AlphaFoldDB" id="A0A451A5M4"/>
<feature type="domain" description="Large ribosomal subunit protein uL15/eL18" evidence="7">
    <location>
        <begin position="78"/>
        <end position="143"/>
    </location>
</feature>
<evidence type="ECO:0000256" key="3">
    <source>
        <dbReference type="ARBA" id="ARBA00023274"/>
    </source>
</evidence>
<dbReference type="PANTHER" id="PTHR12934">
    <property type="entry name" value="50S RIBOSOMAL PROTEIN L15"/>
    <property type="match status" value="1"/>
</dbReference>
<accession>A0A451A5M4</accession>
<comment type="similarity">
    <text evidence="1 4 5">Belongs to the universal ribosomal protein uL15 family.</text>
</comment>
<feature type="region of interest" description="Disordered" evidence="6">
    <location>
        <begin position="1"/>
        <end position="45"/>
    </location>
</feature>
<dbReference type="PANTHER" id="PTHR12934:SF11">
    <property type="entry name" value="LARGE RIBOSOMAL SUBUNIT PROTEIN UL15M"/>
    <property type="match status" value="1"/>
</dbReference>
<dbReference type="EMBL" id="CAADFY010000067">
    <property type="protein sequence ID" value="VFK55358.1"/>
    <property type="molecule type" value="Genomic_DNA"/>
</dbReference>
<reference evidence="9" key="1">
    <citation type="submission" date="2019-02" db="EMBL/GenBank/DDBJ databases">
        <authorList>
            <person name="Gruber-Vodicka R. H."/>
            <person name="Seah K. B. B."/>
        </authorList>
    </citation>
    <scope>NUCLEOTIDE SEQUENCE</scope>
    <source>
        <strain evidence="9">BECK_BY2</strain>
        <strain evidence="8">BECK_BY3</strain>
    </source>
</reference>
<dbReference type="SUPFAM" id="SSF52080">
    <property type="entry name" value="Ribosomal proteins L15p and L18e"/>
    <property type="match status" value="1"/>
</dbReference>
<dbReference type="InterPro" id="IPR001196">
    <property type="entry name" value="Ribosomal_uL15_CS"/>
</dbReference>
<gene>
    <name evidence="4" type="primary">rplO</name>
    <name evidence="9" type="ORF">BECKTUN1418E_GA0071001_10648</name>
    <name evidence="8" type="ORF">BECKTUN1418F_GA0071002_10678</name>
</gene>
<protein>
    <recommendedName>
        <fullName evidence="4">Large ribosomal subunit protein uL15</fullName>
    </recommendedName>
</protein>